<sequence>MPHAIYRADGEEPQMKSVFEQWSVSPLVPYMRQADFAVRYPYKHGERRLLDYLLIYVQEGSFHLHVEGKEYKLRNGDFGLVQPGDLHAFEGATNTITPFAHLDLFYNPQRQDSFPTKPGQVALGDYAHLMQPRLNDYDDVQVPVQFYPSDATHFRDTFLRAIALWMEQTPLARLEVQQLMTEVVLMLLQSYGKGGHAPADAGQLNWVTSYCSLRLSERLTVEQLAHQAKLSPSRFTARFRQTFGQSPYQYVLRMRVQHARELLAGSTSTLPQIADLCGFTDIHHFSKAFKKSTGVTPGSYRHEHQRQSY</sequence>
<dbReference type="SUPFAM" id="SSF51215">
    <property type="entry name" value="Regulatory protein AraC"/>
    <property type="match status" value="1"/>
</dbReference>
<comment type="caution">
    <text evidence="7">The sequence shown here is derived from an EMBL/GenBank/DDBJ whole genome shotgun (WGS) entry which is preliminary data.</text>
</comment>
<evidence type="ECO:0000256" key="5">
    <source>
        <dbReference type="ARBA" id="ARBA00023163"/>
    </source>
</evidence>
<dbReference type="InterPro" id="IPR018062">
    <property type="entry name" value="HTH_AraC-typ_CS"/>
</dbReference>
<dbReference type="InterPro" id="IPR020449">
    <property type="entry name" value="Tscrpt_reg_AraC-type_HTH"/>
</dbReference>
<gene>
    <name evidence="7" type="ORF">FE784_06180</name>
</gene>
<dbReference type="InterPro" id="IPR009057">
    <property type="entry name" value="Homeodomain-like_sf"/>
</dbReference>
<evidence type="ECO:0000256" key="2">
    <source>
        <dbReference type="ARBA" id="ARBA00023015"/>
    </source>
</evidence>
<organism evidence="7 8">
    <name type="scientific">Paenibacillus hemerocallicola</name>
    <dbReference type="NCBI Taxonomy" id="1172614"/>
    <lineage>
        <taxon>Bacteria</taxon>
        <taxon>Bacillati</taxon>
        <taxon>Bacillota</taxon>
        <taxon>Bacilli</taxon>
        <taxon>Bacillales</taxon>
        <taxon>Paenibacillaceae</taxon>
        <taxon>Paenibacillus</taxon>
    </lineage>
</organism>
<keyword evidence="8" id="KW-1185">Reference proteome</keyword>
<dbReference type="Pfam" id="PF02311">
    <property type="entry name" value="AraC_binding"/>
    <property type="match status" value="1"/>
</dbReference>
<reference evidence="7 8" key="1">
    <citation type="submission" date="2019-05" db="EMBL/GenBank/DDBJ databases">
        <title>We sequenced the genome of Paenibacillus hemerocallicola KCTC 33185 for further insight into its adaptation and study the phylogeny of Paenibacillus.</title>
        <authorList>
            <person name="Narsing Rao M.P."/>
        </authorList>
    </citation>
    <scope>NUCLEOTIDE SEQUENCE [LARGE SCALE GENOMIC DNA]</scope>
    <source>
        <strain evidence="7 8">KCTC 33185</strain>
    </source>
</reference>
<dbReference type="PANTHER" id="PTHR46796">
    <property type="entry name" value="HTH-TYPE TRANSCRIPTIONAL ACTIVATOR RHAS-RELATED"/>
    <property type="match status" value="1"/>
</dbReference>
<proteinExistence type="predicted"/>
<name>A0A5C4TDN9_9BACL</name>
<keyword evidence="3" id="KW-0238">DNA-binding</keyword>
<dbReference type="Gene3D" id="2.60.120.10">
    <property type="entry name" value="Jelly Rolls"/>
    <property type="match status" value="1"/>
</dbReference>
<dbReference type="GO" id="GO:0043565">
    <property type="term" value="F:sequence-specific DNA binding"/>
    <property type="evidence" value="ECO:0007669"/>
    <property type="project" value="InterPro"/>
</dbReference>
<dbReference type="Proteomes" id="UP000307943">
    <property type="component" value="Unassembled WGS sequence"/>
</dbReference>
<dbReference type="InterPro" id="IPR050204">
    <property type="entry name" value="AraC_XylS_family_regulators"/>
</dbReference>
<dbReference type="Gene3D" id="1.10.10.60">
    <property type="entry name" value="Homeodomain-like"/>
    <property type="match status" value="2"/>
</dbReference>
<dbReference type="InterPro" id="IPR018060">
    <property type="entry name" value="HTH_AraC"/>
</dbReference>
<protein>
    <submittedName>
        <fullName evidence="7">Helix-turn-helix domain-containing protein</fullName>
    </submittedName>
</protein>
<evidence type="ECO:0000256" key="4">
    <source>
        <dbReference type="ARBA" id="ARBA00023159"/>
    </source>
</evidence>
<dbReference type="PROSITE" id="PS01124">
    <property type="entry name" value="HTH_ARAC_FAMILY_2"/>
    <property type="match status" value="1"/>
</dbReference>
<dbReference type="SUPFAM" id="SSF46689">
    <property type="entry name" value="Homeodomain-like"/>
    <property type="match status" value="2"/>
</dbReference>
<evidence type="ECO:0000256" key="1">
    <source>
        <dbReference type="ARBA" id="ARBA00022490"/>
    </source>
</evidence>
<dbReference type="Pfam" id="PF12833">
    <property type="entry name" value="HTH_18"/>
    <property type="match status" value="1"/>
</dbReference>
<dbReference type="PANTHER" id="PTHR46796:SF13">
    <property type="entry name" value="HTH-TYPE TRANSCRIPTIONAL ACTIVATOR RHAS"/>
    <property type="match status" value="1"/>
</dbReference>
<evidence type="ECO:0000313" key="8">
    <source>
        <dbReference type="Proteomes" id="UP000307943"/>
    </source>
</evidence>
<dbReference type="InterPro" id="IPR014710">
    <property type="entry name" value="RmlC-like_jellyroll"/>
</dbReference>
<keyword evidence="4" id="KW-0010">Activator</keyword>
<dbReference type="InterPro" id="IPR037923">
    <property type="entry name" value="HTH-like"/>
</dbReference>
<dbReference type="EMBL" id="VDCQ01000006">
    <property type="protein sequence ID" value="TNJ67131.1"/>
    <property type="molecule type" value="Genomic_DNA"/>
</dbReference>
<accession>A0A5C4TDN9</accession>
<dbReference type="PRINTS" id="PR00032">
    <property type="entry name" value="HTHARAC"/>
</dbReference>
<dbReference type="GO" id="GO:0003700">
    <property type="term" value="F:DNA-binding transcription factor activity"/>
    <property type="evidence" value="ECO:0007669"/>
    <property type="project" value="InterPro"/>
</dbReference>
<feature type="domain" description="HTH araC/xylS-type" evidence="6">
    <location>
        <begin position="205"/>
        <end position="303"/>
    </location>
</feature>
<dbReference type="PROSITE" id="PS00041">
    <property type="entry name" value="HTH_ARAC_FAMILY_1"/>
    <property type="match status" value="1"/>
</dbReference>
<keyword evidence="2" id="KW-0805">Transcription regulation</keyword>
<dbReference type="OrthoDB" id="249627at2"/>
<dbReference type="SMART" id="SM00342">
    <property type="entry name" value="HTH_ARAC"/>
    <property type="match status" value="1"/>
</dbReference>
<keyword evidence="5" id="KW-0804">Transcription</keyword>
<evidence type="ECO:0000259" key="6">
    <source>
        <dbReference type="PROSITE" id="PS01124"/>
    </source>
</evidence>
<evidence type="ECO:0000313" key="7">
    <source>
        <dbReference type="EMBL" id="TNJ67131.1"/>
    </source>
</evidence>
<keyword evidence="1" id="KW-0963">Cytoplasm</keyword>
<evidence type="ECO:0000256" key="3">
    <source>
        <dbReference type="ARBA" id="ARBA00023125"/>
    </source>
</evidence>
<dbReference type="InterPro" id="IPR003313">
    <property type="entry name" value="AraC-bd"/>
</dbReference>
<dbReference type="AlphaFoldDB" id="A0A5C4TDN9"/>